<dbReference type="PRINTS" id="PR00625">
    <property type="entry name" value="JDOMAIN"/>
</dbReference>
<evidence type="ECO:0000256" key="5">
    <source>
        <dbReference type="ARBA" id="ARBA00023004"/>
    </source>
</evidence>
<dbReference type="Gene3D" id="3.10.660.10">
    <property type="entry name" value="DPH Zinc finger"/>
    <property type="match status" value="1"/>
</dbReference>
<evidence type="ECO:0000256" key="4">
    <source>
        <dbReference type="ARBA" id="ARBA00022723"/>
    </source>
</evidence>
<dbReference type="Pfam" id="PF00226">
    <property type="entry name" value="DnaJ"/>
    <property type="match status" value="1"/>
</dbReference>
<keyword evidence="4" id="KW-0479">Metal-binding</keyword>
<keyword evidence="5" id="KW-0408">Iron</keyword>
<reference evidence="9 10" key="1">
    <citation type="submission" date="2019-12" db="EMBL/GenBank/DDBJ databases">
        <authorList>
            <person name="Alioto T."/>
            <person name="Alioto T."/>
            <person name="Gomez Garrido J."/>
        </authorList>
    </citation>
    <scope>NUCLEOTIDE SEQUENCE [LARGE SCALE GENOMIC DNA]</scope>
</reference>
<dbReference type="Pfam" id="PF05207">
    <property type="entry name" value="Zn_ribbon_CSL"/>
    <property type="match status" value="1"/>
</dbReference>
<dbReference type="InterPro" id="IPR036869">
    <property type="entry name" value="J_dom_sf"/>
</dbReference>
<dbReference type="PANTHER" id="PTHR21454:SF47">
    <property type="entry name" value="DNAJ HEAT SHOCK N-TERMINAL DOMAIN-CONTAINING PROTEIN"/>
    <property type="match status" value="1"/>
</dbReference>
<dbReference type="GO" id="GO:0017183">
    <property type="term" value="P:protein histidyl modification to diphthamide"/>
    <property type="evidence" value="ECO:0007669"/>
    <property type="project" value="InterPro"/>
</dbReference>
<comment type="similarity">
    <text evidence="3">Belongs to the DPH4 family.</text>
</comment>
<dbReference type="PANTHER" id="PTHR21454">
    <property type="entry name" value="DPH3 HOMOLOG-RELATED"/>
    <property type="match status" value="1"/>
</dbReference>
<accession>A0A8S0V1J2</accession>
<dbReference type="PROSITE" id="PS50076">
    <property type="entry name" value="DNAJ_2"/>
    <property type="match status" value="1"/>
</dbReference>
<evidence type="ECO:0000256" key="6">
    <source>
        <dbReference type="ARBA" id="ARBA00023242"/>
    </source>
</evidence>
<dbReference type="CDD" id="cd06257">
    <property type="entry name" value="DnaJ"/>
    <property type="match status" value="1"/>
</dbReference>
<evidence type="ECO:0000259" key="8">
    <source>
        <dbReference type="PROSITE" id="PS51074"/>
    </source>
</evidence>
<evidence type="ECO:0000256" key="3">
    <source>
        <dbReference type="ARBA" id="ARBA00006169"/>
    </source>
</evidence>
<comment type="caution">
    <text evidence="9">The sequence shown here is derived from an EMBL/GenBank/DDBJ whole genome shotgun (WGS) entry which is preliminary data.</text>
</comment>
<dbReference type="SMART" id="SM00271">
    <property type="entry name" value="DnaJ"/>
    <property type="match status" value="1"/>
</dbReference>
<dbReference type="InterPro" id="IPR007872">
    <property type="entry name" value="DPH_MB_dom"/>
</dbReference>
<dbReference type="OrthoDB" id="66964at2759"/>
<name>A0A8S0V1J2_OLEEU</name>
<dbReference type="InterPro" id="IPR036671">
    <property type="entry name" value="DPH_MB_sf"/>
</dbReference>
<dbReference type="Proteomes" id="UP000594638">
    <property type="component" value="Unassembled WGS sequence"/>
</dbReference>
<protein>
    <submittedName>
        <fullName evidence="9">Uncharacterized protein</fullName>
    </submittedName>
</protein>
<feature type="domain" description="J" evidence="7">
    <location>
        <begin position="60"/>
        <end position="132"/>
    </location>
</feature>
<dbReference type="PROSITE" id="PS51074">
    <property type="entry name" value="DPH_MB"/>
    <property type="match status" value="1"/>
</dbReference>
<comment type="subcellular location">
    <subcellularLocation>
        <location evidence="2">Cytoplasm</location>
    </subcellularLocation>
    <subcellularLocation>
        <location evidence="1">Nucleus</location>
    </subcellularLocation>
</comment>
<dbReference type="InterPro" id="IPR001623">
    <property type="entry name" value="DnaJ_domain"/>
</dbReference>
<proteinExistence type="inferred from homology"/>
<dbReference type="Gene3D" id="1.10.287.110">
    <property type="entry name" value="DnaJ domain"/>
    <property type="match status" value="1"/>
</dbReference>
<feature type="domain" description="DPH-type MB" evidence="8">
    <location>
        <begin position="141"/>
        <end position="220"/>
    </location>
</feature>
<evidence type="ECO:0000256" key="1">
    <source>
        <dbReference type="ARBA" id="ARBA00004123"/>
    </source>
</evidence>
<sequence>MYRAKGTIGSLPRFALKFGNNSSPLGTNLSRGAVLSTQLLHHQTWECSIMIESGNLTLKSYYEILDVKEDASSDEIRTCYRTAILSYHPDKMQTTSHTSNPANELGRRFLEVQRAWEILGDSKSRALYDNELQSSRQDSATADDIRLEDLSIEEVGDIFELSYGCRCGDYFLIDSLELSDMGYPLLKNGSKIVLQAPKSPPASVVLPCGSCSLKVRLLINSDSKLQTELSN</sequence>
<dbReference type="Gramene" id="OE9A097442T1">
    <property type="protein sequence ID" value="OE9A097442C1"/>
    <property type="gene ID" value="OE9A097442"/>
</dbReference>
<dbReference type="EMBL" id="CACTIH010009104">
    <property type="protein sequence ID" value="CAA3024218.1"/>
    <property type="molecule type" value="Genomic_DNA"/>
</dbReference>
<organism evidence="9 10">
    <name type="scientific">Olea europaea subsp. europaea</name>
    <dbReference type="NCBI Taxonomy" id="158383"/>
    <lineage>
        <taxon>Eukaryota</taxon>
        <taxon>Viridiplantae</taxon>
        <taxon>Streptophyta</taxon>
        <taxon>Embryophyta</taxon>
        <taxon>Tracheophyta</taxon>
        <taxon>Spermatophyta</taxon>
        <taxon>Magnoliopsida</taxon>
        <taxon>eudicotyledons</taxon>
        <taxon>Gunneridae</taxon>
        <taxon>Pentapetalae</taxon>
        <taxon>asterids</taxon>
        <taxon>lamiids</taxon>
        <taxon>Lamiales</taxon>
        <taxon>Oleaceae</taxon>
        <taxon>Oleeae</taxon>
        <taxon>Olea</taxon>
    </lineage>
</organism>
<evidence type="ECO:0000259" key="7">
    <source>
        <dbReference type="PROSITE" id="PS50076"/>
    </source>
</evidence>
<dbReference type="GO" id="GO:0046872">
    <property type="term" value="F:metal ion binding"/>
    <property type="evidence" value="ECO:0007669"/>
    <property type="project" value="UniProtKB-KW"/>
</dbReference>
<keyword evidence="10" id="KW-1185">Reference proteome</keyword>
<dbReference type="SUPFAM" id="SSF144217">
    <property type="entry name" value="CSL zinc finger"/>
    <property type="match status" value="1"/>
</dbReference>
<dbReference type="SUPFAM" id="SSF46565">
    <property type="entry name" value="Chaperone J-domain"/>
    <property type="match status" value="1"/>
</dbReference>
<keyword evidence="6" id="KW-0539">Nucleus</keyword>
<dbReference type="InterPro" id="IPR044248">
    <property type="entry name" value="DPH3/4-like"/>
</dbReference>
<evidence type="ECO:0000313" key="9">
    <source>
        <dbReference type="EMBL" id="CAA3024218.1"/>
    </source>
</evidence>
<dbReference type="AlphaFoldDB" id="A0A8S0V1J2"/>
<evidence type="ECO:0000256" key="2">
    <source>
        <dbReference type="ARBA" id="ARBA00004496"/>
    </source>
</evidence>
<evidence type="ECO:0000313" key="10">
    <source>
        <dbReference type="Proteomes" id="UP000594638"/>
    </source>
</evidence>
<dbReference type="GO" id="GO:0005634">
    <property type="term" value="C:nucleus"/>
    <property type="evidence" value="ECO:0007669"/>
    <property type="project" value="UniProtKB-SubCell"/>
</dbReference>
<dbReference type="GO" id="GO:0005829">
    <property type="term" value="C:cytosol"/>
    <property type="evidence" value="ECO:0007669"/>
    <property type="project" value="TreeGrafter"/>
</dbReference>
<gene>
    <name evidence="9" type="ORF">OLEA9_A097442</name>
</gene>